<keyword evidence="12" id="KW-1185">Reference proteome</keyword>
<reference evidence="11 12" key="1">
    <citation type="journal article" date="2015" name="Genome Biol. Evol.">
        <title>Characterization of Three Mycobacterium spp. with Potential Use in Bioremediation by Genome Sequencing and Comparative Genomics.</title>
        <authorList>
            <person name="Das S."/>
            <person name="Pettersson B.M."/>
            <person name="Behra P.R."/>
            <person name="Ramesh M."/>
            <person name="Dasgupta S."/>
            <person name="Bhattacharya A."/>
            <person name="Kirsebom L.A."/>
        </authorList>
    </citation>
    <scope>NUCLEOTIDE SEQUENCE [LARGE SCALE GENOMIC DNA]</scope>
    <source>
        <strain evidence="11 12">DSM 43826</strain>
    </source>
</reference>
<evidence type="ECO:0000256" key="4">
    <source>
        <dbReference type="ARBA" id="ARBA00022723"/>
    </source>
</evidence>
<proteinExistence type="inferred from homology"/>
<protein>
    <submittedName>
        <fullName evidence="11">Putative Nudix hydrolase NudL</fullName>
    </submittedName>
</protein>
<comment type="cofactor">
    <cofactor evidence="1">
        <name>Mn(2+)</name>
        <dbReference type="ChEBI" id="CHEBI:29035"/>
    </cofactor>
</comment>
<evidence type="ECO:0000259" key="10">
    <source>
        <dbReference type="PROSITE" id="PS51462"/>
    </source>
</evidence>
<dbReference type="SUPFAM" id="SSF56317">
    <property type="entry name" value="Carbon-nitrogen hydrolase"/>
    <property type="match status" value="1"/>
</dbReference>
<keyword evidence="7" id="KW-0464">Manganese</keyword>
<dbReference type="Proteomes" id="UP000036513">
    <property type="component" value="Unassembled WGS sequence"/>
</dbReference>
<accession>A0A0J6YEN7</accession>
<sequence length="706" mass="75156">MTGNDLSGAPTSPPAGTGNGIGSEGLPCSPCVAPLNSPAERLAALRAAVQSEPDPLVTVTHLLRLCRDEHRVLWEQAGNPDLRATVTSVLAPLRTLAGSHPTAATLDPQVRHVLAEALKPVNGAAPAVIAHALAQFLDDHYGQFFADWFRSRSPYQPGVGDPIPLGGPDIREVLDMRPTSPPWRLANRLDETRRVRLAGGWATQFQVVFDYSLSDALSRLVTPDTIIATCHPNRALTEFTLPSDPAQPAFPVRPTDLDAQRRHLDRLIGRAVEAGASIVVLPELCVTKPLARYLQDWVRRADSPRVLVAGSYHHADGSPHRRRNTAIAWVRGQDRPLTHDKHSPAQRPILEDIEPQGWPELRVYVSADGWHLVLAICRDLLNPQAVHTLAEIGANLVLVPAMSESLAPFTGQVAHLVGSGQAIVAVANNPADWARTGGDAVRIASRALFGHPGLGQQTRLVASPDAAPGVATLRVRSGLIGWISADSPAPSSGDQLVAGQELPGWAARLASELDRYRQLEHQPPEPITLRPAAVLVLLSEGDTTGPTLLLTERAADLRNYPGRLAFPGGARDPQDSGPVCTALREAREEVGLDPASVQILGVLPALADSQSGFVVTPVLGWSGRPAYTEPVNIAEVSAVHDVALQQLGMRSAATCSAPERDRVPGAGAPDLTLLGPITATVIDMVLALLKDPSPPRAAASIIEHLT</sequence>
<dbReference type="InterPro" id="IPR015797">
    <property type="entry name" value="NUDIX_hydrolase-like_dom_sf"/>
</dbReference>
<dbReference type="PATRIC" id="fig|37916.4.peg.4615"/>
<dbReference type="RefSeq" id="WP_048471943.1">
    <property type="nucleotide sequence ID" value="NZ_JYNL01000056.1"/>
</dbReference>
<dbReference type="PROSITE" id="PS01293">
    <property type="entry name" value="NUDIX_COA"/>
    <property type="match status" value="1"/>
</dbReference>
<dbReference type="CDD" id="cd03426">
    <property type="entry name" value="NUDIX_CoAse_Nudt7"/>
    <property type="match status" value="1"/>
</dbReference>
<comment type="caution">
    <text evidence="11">The sequence shown here is derived from an EMBL/GenBank/DDBJ whole genome shotgun (WGS) entry which is preliminary data.</text>
</comment>
<dbReference type="Pfam" id="PF00293">
    <property type="entry name" value="NUDIX"/>
    <property type="match status" value="1"/>
</dbReference>
<dbReference type="InterPro" id="IPR003010">
    <property type="entry name" value="C-N_Hydrolase"/>
</dbReference>
<comment type="cofactor">
    <cofactor evidence="2">
        <name>Mg(2+)</name>
        <dbReference type="ChEBI" id="CHEBI:18420"/>
    </cofactor>
</comment>
<keyword evidence="6" id="KW-0460">Magnesium</keyword>
<feature type="domain" description="CN hydrolase" evidence="9">
    <location>
        <begin position="241"/>
        <end position="477"/>
    </location>
</feature>
<evidence type="ECO:0000256" key="1">
    <source>
        <dbReference type="ARBA" id="ARBA00001936"/>
    </source>
</evidence>
<evidence type="ECO:0000256" key="6">
    <source>
        <dbReference type="ARBA" id="ARBA00022842"/>
    </source>
</evidence>
<comment type="similarity">
    <text evidence="3">Belongs to the Nudix hydrolase family. PCD1 subfamily.</text>
</comment>
<organism evidence="11 12">
    <name type="scientific">Mycolicibacterium chlorophenolicum</name>
    <dbReference type="NCBI Taxonomy" id="37916"/>
    <lineage>
        <taxon>Bacteria</taxon>
        <taxon>Bacillati</taxon>
        <taxon>Actinomycetota</taxon>
        <taxon>Actinomycetes</taxon>
        <taxon>Mycobacteriales</taxon>
        <taxon>Mycobacteriaceae</taxon>
        <taxon>Mycolicibacterium</taxon>
    </lineage>
</organism>
<dbReference type="Pfam" id="PF00795">
    <property type="entry name" value="CN_hydrolase"/>
    <property type="match status" value="1"/>
</dbReference>
<evidence type="ECO:0000256" key="8">
    <source>
        <dbReference type="SAM" id="MobiDB-lite"/>
    </source>
</evidence>
<feature type="region of interest" description="Disordered" evidence="8">
    <location>
        <begin position="1"/>
        <end position="21"/>
    </location>
</feature>
<gene>
    <name evidence="11" type="primary">nudL_3</name>
    <name evidence="11" type="ORF">MCHLDSM_04626</name>
</gene>
<keyword evidence="4" id="KW-0479">Metal-binding</keyword>
<dbReference type="InterPro" id="IPR045121">
    <property type="entry name" value="CoAse"/>
</dbReference>
<evidence type="ECO:0000256" key="7">
    <source>
        <dbReference type="ARBA" id="ARBA00023211"/>
    </source>
</evidence>
<evidence type="ECO:0000313" key="12">
    <source>
        <dbReference type="Proteomes" id="UP000036513"/>
    </source>
</evidence>
<name>A0A0J6YEN7_9MYCO</name>
<dbReference type="GO" id="GO:0010945">
    <property type="term" value="F:coenzyme A diphosphatase activity"/>
    <property type="evidence" value="ECO:0007669"/>
    <property type="project" value="InterPro"/>
</dbReference>
<dbReference type="InterPro" id="IPR000059">
    <property type="entry name" value="NUDIX_hydrolase_NudL_CS"/>
</dbReference>
<dbReference type="Gene3D" id="3.90.79.10">
    <property type="entry name" value="Nucleoside Triphosphate Pyrophosphohydrolase"/>
    <property type="match status" value="1"/>
</dbReference>
<dbReference type="GO" id="GO:0009132">
    <property type="term" value="P:nucleoside diphosphate metabolic process"/>
    <property type="evidence" value="ECO:0007669"/>
    <property type="project" value="InterPro"/>
</dbReference>
<dbReference type="InterPro" id="IPR036526">
    <property type="entry name" value="C-N_Hydrolase_sf"/>
</dbReference>
<dbReference type="InterPro" id="IPR000086">
    <property type="entry name" value="NUDIX_hydrolase_dom"/>
</dbReference>
<evidence type="ECO:0000256" key="2">
    <source>
        <dbReference type="ARBA" id="ARBA00001946"/>
    </source>
</evidence>
<dbReference type="SUPFAM" id="SSF55811">
    <property type="entry name" value="Nudix"/>
    <property type="match status" value="1"/>
</dbReference>
<feature type="domain" description="Nudix hydrolase" evidence="10">
    <location>
        <begin position="528"/>
        <end position="668"/>
    </location>
</feature>
<dbReference type="PROSITE" id="PS50263">
    <property type="entry name" value="CN_HYDROLASE"/>
    <property type="match status" value="1"/>
</dbReference>
<dbReference type="Gene3D" id="3.60.110.10">
    <property type="entry name" value="Carbon-nitrogen hydrolase"/>
    <property type="match status" value="1"/>
</dbReference>
<evidence type="ECO:0000256" key="5">
    <source>
        <dbReference type="ARBA" id="ARBA00022801"/>
    </source>
</evidence>
<dbReference type="PROSITE" id="PS51462">
    <property type="entry name" value="NUDIX"/>
    <property type="match status" value="1"/>
</dbReference>
<evidence type="ECO:0000313" key="11">
    <source>
        <dbReference type="EMBL" id="KMO71311.1"/>
    </source>
</evidence>
<dbReference type="AlphaFoldDB" id="A0A0J6YEN7"/>
<dbReference type="PANTHER" id="PTHR12992:SF11">
    <property type="entry name" value="MITOCHONDRIAL COENZYME A DIPHOSPHATASE NUDT8"/>
    <property type="match status" value="1"/>
</dbReference>
<dbReference type="GO" id="GO:0030145">
    <property type="term" value="F:manganese ion binding"/>
    <property type="evidence" value="ECO:0007669"/>
    <property type="project" value="InterPro"/>
</dbReference>
<dbReference type="STRING" id="37916.MCHLDSM_04626"/>
<evidence type="ECO:0000259" key="9">
    <source>
        <dbReference type="PROSITE" id="PS50263"/>
    </source>
</evidence>
<dbReference type="GO" id="GO:0000287">
    <property type="term" value="F:magnesium ion binding"/>
    <property type="evidence" value="ECO:0007669"/>
    <property type="project" value="InterPro"/>
</dbReference>
<dbReference type="PANTHER" id="PTHR12992">
    <property type="entry name" value="NUDIX HYDROLASE"/>
    <property type="match status" value="1"/>
</dbReference>
<evidence type="ECO:0000256" key="3">
    <source>
        <dbReference type="ARBA" id="ARBA00006506"/>
    </source>
</evidence>
<keyword evidence="5 11" id="KW-0378">Hydrolase</keyword>
<dbReference type="EMBL" id="JYNL01000056">
    <property type="protein sequence ID" value="KMO71311.1"/>
    <property type="molecule type" value="Genomic_DNA"/>
</dbReference>